<feature type="signal peptide" evidence="1">
    <location>
        <begin position="1"/>
        <end position="15"/>
    </location>
</feature>
<organism evidence="4 5">
    <name type="scientific">Aspergillus wentii DTO 134E9</name>
    <dbReference type="NCBI Taxonomy" id="1073089"/>
    <lineage>
        <taxon>Eukaryota</taxon>
        <taxon>Fungi</taxon>
        <taxon>Dikarya</taxon>
        <taxon>Ascomycota</taxon>
        <taxon>Pezizomycotina</taxon>
        <taxon>Eurotiomycetes</taxon>
        <taxon>Eurotiomycetidae</taxon>
        <taxon>Eurotiales</taxon>
        <taxon>Aspergillaceae</taxon>
        <taxon>Aspergillus</taxon>
        <taxon>Aspergillus subgen. Cremei</taxon>
    </lineage>
</organism>
<protein>
    <submittedName>
        <fullName evidence="4">Uncharacterized protein</fullName>
    </submittedName>
</protein>
<dbReference type="InterPro" id="IPR058664">
    <property type="entry name" value="ARB_00930-like_C"/>
</dbReference>
<dbReference type="Pfam" id="PF00144">
    <property type="entry name" value="Beta-lactamase"/>
    <property type="match status" value="1"/>
</dbReference>
<dbReference type="Proteomes" id="UP000184383">
    <property type="component" value="Unassembled WGS sequence"/>
</dbReference>
<dbReference type="RefSeq" id="XP_040685040.1">
    <property type="nucleotide sequence ID" value="XM_040832172.1"/>
</dbReference>
<dbReference type="AlphaFoldDB" id="A0A1L9R900"/>
<accession>A0A1L9R900</accession>
<dbReference type="Pfam" id="PF26335">
    <property type="entry name" value="ARB_00930_C"/>
    <property type="match status" value="1"/>
</dbReference>
<dbReference type="Gene3D" id="3.40.710.10">
    <property type="entry name" value="DD-peptidase/beta-lactamase superfamily"/>
    <property type="match status" value="1"/>
</dbReference>
<dbReference type="InterPro" id="IPR051478">
    <property type="entry name" value="Beta-lactamase-like_AB/R"/>
</dbReference>
<gene>
    <name evidence="4" type="ORF">ASPWEDRAFT_187250</name>
</gene>
<evidence type="ECO:0000313" key="4">
    <source>
        <dbReference type="EMBL" id="OJJ31363.1"/>
    </source>
</evidence>
<feature type="domain" description="Beta-lactamase-related" evidence="2">
    <location>
        <begin position="101"/>
        <end position="407"/>
    </location>
</feature>
<feature type="domain" description="Beta-lactamase-like ARB-00930-like C-terminal" evidence="3">
    <location>
        <begin position="433"/>
        <end position="569"/>
    </location>
</feature>
<dbReference type="InterPro" id="IPR012338">
    <property type="entry name" value="Beta-lactam/transpept-like"/>
</dbReference>
<keyword evidence="5" id="KW-1185">Reference proteome</keyword>
<feature type="chain" id="PRO_5012454042" evidence="1">
    <location>
        <begin position="16"/>
        <end position="571"/>
    </location>
</feature>
<dbReference type="InterPro" id="IPR001466">
    <property type="entry name" value="Beta-lactam-related"/>
</dbReference>
<dbReference type="PANTHER" id="PTHR22935:SF97">
    <property type="entry name" value="BETA-LACTAMASE-RELATED DOMAIN-CONTAINING PROTEIN"/>
    <property type="match status" value="1"/>
</dbReference>
<name>A0A1L9R900_ASPWE</name>
<sequence>MYSILLLLILPVTLASSYCPLLGPVFPIPKSLCNNAAITTAKHNISSILDATTKGTSPLNSILDLNSTSFSLQIFSTGDSAPLIEYSYTSPDIRSATVGVREVDGDTIFRIGSGSKLWTVLLLLIEKGDAVFAEPVAKYVPEIRDAVKELSRNTTEKRDGIDFPRWEEITIGELASHMSGIGRDYGFGDYSFLLDDPTAYGLPQLSDTDTPPCGRDTACSRANFFNGFLKRHPVVPSASTPVYSNAAFQILAYALETMTSQTYEGLLVKDILRPLGLNHSSYSKPDDKLGVIPGDVNSSYWALDSGDETPAGGLYSSVKDMSALGRAILTNKLLSPALTRRWMKPVTHTSSLAYSVGAPWEIYSFPSSRVIDLYTKAGDLGGYSSVLALSPDHSVGFTILAAGTQETTSTTDVVSYLSDMISTTLIPALEDAAKIEAAARFTGVYASTKTNSSLTLTADDGPGLKVQSWISNSDNLLGSLAQLKGYGNLDIRLYPTGLESTNHVSFRAIIRDLSASRGIGPTTNSCITWGTVDGMLYGSVGLDEFMFELNQSGDVVGVSPGALRISLARLV</sequence>
<dbReference type="PANTHER" id="PTHR22935">
    <property type="entry name" value="PENICILLIN-BINDING PROTEIN"/>
    <property type="match status" value="1"/>
</dbReference>
<dbReference type="GeneID" id="63748020"/>
<evidence type="ECO:0000259" key="2">
    <source>
        <dbReference type="Pfam" id="PF00144"/>
    </source>
</evidence>
<evidence type="ECO:0000313" key="5">
    <source>
        <dbReference type="Proteomes" id="UP000184383"/>
    </source>
</evidence>
<keyword evidence="1" id="KW-0732">Signal</keyword>
<dbReference type="OrthoDB" id="10250282at2759"/>
<dbReference type="VEuPathDB" id="FungiDB:ASPWEDRAFT_187250"/>
<dbReference type="SUPFAM" id="SSF56601">
    <property type="entry name" value="beta-lactamase/transpeptidase-like"/>
    <property type="match status" value="1"/>
</dbReference>
<proteinExistence type="predicted"/>
<dbReference type="EMBL" id="KV878216">
    <property type="protein sequence ID" value="OJJ31363.1"/>
    <property type="molecule type" value="Genomic_DNA"/>
</dbReference>
<evidence type="ECO:0000259" key="3">
    <source>
        <dbReference type="Pfam" id="PF26335"/>
    </source>
</evidence>
<reference evidence="5" key="1">
    <citation type="journal article" date="2017" name="Genome Biol.">
        <title>Comparative genomics reveals high biological diversity and specific adaptations in the industrially and medically important fungal genus Aspergillus.</title>
        <authorList>
            <person name="de Vries R.P."/>
            <person name="Riley R."/>
            <person name="Wiebenga A."/>
            <person name="Aguilar-Osorio G."/>
            <person name="Amillis S."/>
            <person name="Uchima C.A."/>
            <person name="Anderluh G."/>
            <person name="Asadollahi M."/>
            <person name="Askin M."/>
            <person name="Barry K."/>
            <person name="Battaglia E."/>
            <person name="Bayram O."/>
            <person name="Benocci T."/>
            <person name="Braus-Stromeyer S.A."/>
            <person name="Caldana C."/>
            <person name="Canovas D."/>
            <person name="Cerqueira G.C."/>
            <person name="Chen F."/>
            <person name="Chen W."/>
            <person name="Choi C."/>
            <person name="Clum A."/>
            <person name="Dos Santos R.A."/>
            <person name="Damasio A.R."/>
            <person name="Diallinas G."/>
            <person name="Emri T."/>
            <person name="Fekete E."/>
            <person name="Flipphi M."/>
            <person name="Freyberg S."/>
            <person name="Gallo A."/>
            <person name="Gournas C."/>
            <person name="Habgood R."/>
            <person name="Hainaut M."/>
            <person name="Harispe M.L."/>
            <person name="Henrissat B."/>
            <person name="Hilden K.S."/>
            <person name="Hope R."/>
            <person name="Hossain A."/>
            <person name="Karabika E."/>
            <person name="Karaffa L."/>
            <person name="Karanyi Z."/>
            <person name="Krasevec N."/>
            <person name="Kuo A."/>
            <person name="Kusch H."/>
            <person name="LaButti K."/>
            <person name="Lagendijk E.L."/>
            <person name="Lapidus A."/>
            <person name="Levasseur A."/>
            <person name="Lindquist E."/>
            <person name="Lipzen A."/>
            <person name="Logrieco A.F."/>
            <person name="MacCabe A."/>
            <person name="Maekelae M.R."/>
            <person name="Malavazi I."/>
            <person name="Melin P."/>
            <person name="Meyer V."/>
            <person name="Mielnichuk N."/>
            <person name="Miskei M."/>
            <person name="Molnar A.P."/>
            <person name="Mule G."/>
            <person name="Ngan C.Y."/>
            <person name="Orejas M."/>
            <person name="Orosz E."/>
            <person name="Ouedraogo J.P."/>
            <person name="Overkamp K.M."/>
            <person name="Park H.-S."/>
            <person name="Perrone G."/>
            <person name="Piumi F."/>
            <person name="Punt P.J."/>
            <person name="Ram A.F."/>
            <person name="Ramon A."/>
            <person name="Rauscher S."/>
            <person name="Record E."/>
            <person name="Riano-Pachon D.M."/>
            <person name="Robert V."/>
            <person name="Roehrig J."/>
            <person name="Ruller R."/>
            <person name="Salamov A."/>
            <person name="Salih N.S."/>
            <person name="Samson R.A."/>
            <person name="Sandor E."/>
            <person name="Sanguinetti M."/>
            <person name="Schuetze T."/>
            <person name="Sepcic K."/>
            <person name="Shelest E."/>
            <person name="Sherlock G."/>
            <person name="Sophianopoulou V."/>
            <person name="Squina F.M."/>
            <person name="Sun H."/>
            <person name="Susca A."/>
            <person name="Todd R.B."/>
            <person name="Tsang A."/>
            <person name="Unkles S.E."/>
            <person name="van de Wiele N."/>
            <person name="van Rossen-Uffink D."/>
            <person name="Oliveira J.V."/>
            <person name="Vesth T.C."/>
            <person name="Visser J."/>
            <person name="Yu J.-H."/>
            <person name="Zhou M."/>
            <person name="Andersen M.R."/>
            <person name="Archer D.B."/>
            <person name="Baker S.E."/>
            <person name="Benoit I."/>
            <person name="Brakhage A.A."/>
            <person name="Braus G.H."/>
            <person name="Fischer R."/>
            <person name="Frisvad J.C."/>
            <person name="Goldman G.H."/>
            <person name="Houbraken J."/>
            <person name="Oakley B."/>
            <person name="Pocsi I."/>
            <person name="Scazzocchio C."/>
            <person name="Seiboth B."/>
            <person name="vanKuyk P.A."/>
            <person name="Wortman J."/>
            <person name="Dyer P.S."/>
            <person name="Grigoriev I.V."/>
        </authorList>
    </citation>
    <scope>NUCLEOTIDE SEQUENCE [LARGE SCALE GENOMIC DNA]</scope>
    <source>
        <strain evidence="5">DTO 134E9</strain>
    </source>
</reference>
<evidence type="ECO:0000256" key="1">
    <source>
        <dbReference type="SAM" id="SignalP"/>
    </source>
</evidence>
<dbReference type="STRING" id="1073089.A0A1L9R900"/>